<accession>A0ABS8WSN9</accession>
<evidence type="ECO:0000313" key="2">
    <source>
        <dbReference type="Proteomes" id="UP000823775"/>
    </source>
</evidence>
<name>A0ABS8WSN9_DATST</name>
<organism evidence="1 2">
    <name type="scientific">Datura stramonium</name>
    <name type="common">Jimsonweed</name>
    <name type="synonym">Common thornapple</name>
    <dbReference type="NCBI Taxonomy" id="4076"/>
    <lineage>
        <taxon>Eukaryota</taxon>
        <taxon>Viridiplantae</taxon>
        <taxon>Streptophyta</taxon>
        <taxon>Embryophyta</taxon>
        <taxon>Tracheophyta</taxon>
        <taxon>Spermatophyta</taxon>
        <taxon>Magnoliopsida</taxon>
        <taxon>eudicotyledons</taxon>
        <taxon>Gunneridae</taxon>
        <taxon>Pentapetalae</taxon>
        <taxon>asterids</taxon>
        <taxon>lamiids</taxon>
        <taxon>Solanales</taxon>
        <taxon>Solanaceae</taxon>
        <taxon>Solanoideae</taxon>
        <taxon>Datureae</taxon>
        <taxon>Datura</taxon>
    </lineage>
</organism>
<sequence>MGSNDKRKKKVRKLLMANTHANNEVVLENQHVNTVRDQVANIKNRPIIDDKEEVDLEAVDLRNVNTRRGMWNRDHEEAVHQTDFDDIKESL</sequence>
<dbReference type="EMBL" id="JACEIK010010141">
    <property type="protein sequence ID" value="MCE3214995.1"/>
    <property type="molecule type" value="Genomic_DNA"/>
</dbReference>
<gene>
    <name evidence="1" type="ORF">HAX54_000513</name>
</gene>
<evidence type="ECO:0000313" key="1">
    <source>
        <dbReference type="EMBL" id="MCE3214995.1"/>
    </source>
</evidence>
<comment type="caution">
    <text evidence="1">The sequence shown here is derived from an EMBL/GenBank/DDBJ whole genome shotgun (WGS) entry which is preliminary data.</text>
</comment>
<reference evidence="1 2" key="1">
    <citation type="journal article" date="2021" name="BMC Genomics">
        <title>Datura genome reveals duplications of psychoactive alkaloid biosynthetic genes and high mutation rate following tissue culture.</title>
        <authorList>
            <person name="Rajewski A."/>
            <person name="Carter-House D."/>
            <person name="Stajich J."/>
            <person name="Litt A."/>
        </authorList>
    </citation>
    <scope>NUCLEOTIDE SEQUENCE [LARGE SCALE GENOMIC DNA]</scope>
    <source>
        <strain evidence="1">AR-01</strain>
    </source>
</reference>
<proteinExistence type="predicted"/>
<keyword evidence="2" id="KW-1185">Reference proteome</keyword>
<protein>
    <submittedName>
        <fullName evidence="1">Uncharacterized protein</fullName>
    </submittedName>
</protein>
<dbReference type="Proteomes" id="UP000823775">
    <property type="component" value="Unassembled WGS sequence"/>
</dbReference>